<dbReference type="AlphaFoldDB" id="A0A2G8JKL9"/>
<dbReference type="PROSITE" id="PS50145">
    <property type="entry name" value="ZF_TRAF"/>
    <property type="match status" value="2"/>
</dbReference>
<feature type="domain" description="TRAF-type" evidence="5">
    <location>
        <begin position="105"/>
        <end position="150"/>
    </location>
</feature>
<keyword evidence="2 4" id="KW-0863">Zinc-finger</keyword>
<dbReference type="Proteomes" id="UP000230750">
    <property type="component" value="Unassembled WGS sequence"/>
</dbReference>
<evidence type="ECO:0000256" key="2">
    <source>
        <dbReference type="ARBA" id="ARBA00022771"/>
    </source>
</evidence>
<protein>
    <submittedName>
        <fullName evidence="6">Putative TNF receptor-associated factor 4</fullName>
    </submittedName>
</protein>
<dbReference type="PANTHER" id="PTHR10131:SF151">
    <property type="entry name" value="TNF RECEPTOR ASSOCIATED FACTOR (TRAF) HOMOLOG"/>
    <property type="match status" value="1"/>
</dbReference>
<dbReference type="Gene3D" id="3.30.40.10">
    <property type="entry name" value="Zinc/RING finger domain, C3HC4 (zinc finger)"/>
    <property type="match status" value="3"/>
</dbReference>
<evidence type="ECO:0000256" key="4">
    <source>
        <dbReference type="PROSITE-ProRule" id="PRU00207"/>
    </source>
</evidence>
<sequence length="230" mass="26279">MTVQLAAMAPGLKHPRLQWEVLRILQRCPIDQSPVSRDKVYVDTDFRKEIGELEVKCANFKKGCPWEGNLGGKQESLAGAIFAIFLFQAPLIDTRHPPPLFRYEHWSVCMYIEVECPNECGAKFEKRFLEGHVTEDCTKRMVQCEFCDTCVFYKDEIAHMNACKRFPVPCPNGCKLTDIPRGEVKEHIENDCPKAKIPCPFSVMGYDDTTLVNGKQIKTHHPPSPPYHHT</sequence>
<name>A0A2G8JKL9_STIJA</name>
<feature type="domain" description="TRAF-type" evidence="5">
    <location>
        <begin position="158"/>
        <end position="205"/>
    </location>
</feature>
<evidence type="ECO:0000256" key="1">
    <source>
        <dbReference type="ARBA" id="ARBA00022723"/>
    </source>
</evidence>
<evidence type="ECO:0000259" key="5">
    <source>
        <dbReference type="PROSITE" id="PS50145"/>
    </source>
</evidence>
<feature type="zinc finger region" description="TRAF-type" evidence="4">
    <location>
        <begin position="105"/>
        <end position="150"/>
    </location>
</feature>
<dbReference type="InterPro" id="IPR013083">
    <property type="entry name" value="Znf_RING/FYVE/PHD"/>
</dbReference>
<dbReference type="OrthoDB" id="5574452at2759"/>
<evidence type="ECO:0000313" key="7">
    <source>
        <dbReference type="Proteomes" id="UP000230750"/>
    </source>
</evidence>
<reference evidence="6 7" key="1">
    <citation type="journal article" date="2017" name="PLoS Biol.">
        <title>The sea cucumber genome provides insights into morphological evolution and visceral regeneration.</title>
        <authorList>
            <person name="Zhang X."/>
            <person name="Sun L."/>
            <person name="Yuan J."/>
            <person name="Sun Y."/>
            <person name="Gao Y."/>
            <person name="Zhang L."/>
            <person name="Li S."/>
            <person name="Dai H."/>
            <person name="Hamel J.F."/>
            <person name="Liu C."/>
            <person name="Yu Y."/>
            <person name="Liu S."/>
            <person name="Lin W."/>
            <person name="Guo K."/>
            <person name="Jin S."/>
            <person name="Xu P."/>
            <person name="Storey K.B."/>
            <person name="Huan P."/>
            <person name="Zhang T."/>
            <person name="Zhou Y."/>
            <person name="Zhang J."/>
            <person name="Lin C."/>
            <person name="Li X."/>
            <person name="Xing L."/>
            <person name="Huo D."/>
            <person name="Sun M."/>
            <person name="Wang L."/>
            <person name="Mercier A."/>
            <person name="Li F."/>
            <person name="Yang H."/>
            <person name="Xiang J."/>
        </authorList>
    </citation>
    <scope>NUCLEOTIDE SEQUENCE [LARGE SCALE GENOMIC DNA]</scope>
    <source>
        <strain evidence="6">Shaxun</strain>
        <tissue evidence="6">Muscle</tissue>
    </source>
</reference>
<proteinExistence type="predicted"/>
<dbReference type="EMBL" id="MRZV01001703">
    <property type="protein sequence ID" value="PIK36294.1"/>
    <property type="molecule type" value="Genomic_DNA"/>
</dbReference>
<dbReference type="STRING" id="307972.A0A2G8JKL9"/>
<dbReference type="GO" id="GO:0043122">
    <property type="term" value="P:regulation of canonical NF-kappaB signal transduction"/>
    <property type="evidence" value="ECO:0007669"/>
    <property type="project" value="TreeGrafter"/>
</dbReference>
<dbReference type="Pfam" id="PF02176">
    <property type="entry name" value="zf-TRAF"/>
    <property type="match status" value="2"/>
</dbReference>
<comment type="caution">
    <text evidence="6">The sequence shown here is derived from an EMBL/GenBank/DDBJ whole genome shotgun (WGS) entry which is preliminary data.</text>
</comment>
<accession>A0A2G8JKL9</accession>
<keyword evidence="3 4" id="KW-0862">Zinc</keyword>
<evidence type="ECO:0000313" key="6">
    <source>
        <dbReference type="EMBL" id="PIK36294.1"/>
    </source>
</evidence>
<organism evidence="6 7">
    <name type="scientific">Stichopus japonicus</name>
    <name type="common">Sea cucumber</name>
    <dbReference type="NCBI Taxonomy" id="307972"/>
    <lineage>
        <taxon>Eukaryota</taxon>
        <taxon>Metazoa</taxon>
        <taxon>Echinodermata</taxon>
        <taxon>Eleutherozoa</taxon>
        <taxon>Echinozoa</taxon>
        <taxon>Holothuroidea</taxon>
        <taxon>Aspidochirotacea</taxon>
        <taxon>Aspidochirotida</taxon>
        <taxon>Stichopodidae</taxon>
        <taxon>Apostichopus</taxon>
    </lineage>
</organism>
<dbReference type="PANTHER" id="PTHR10131">
    <property type="entry name" value="TNF RECEPTOR ASSOCIATED FACTOR"/>
    <property type="match status" value="1"/>
</dbReference>
<keyword evidence="7" id="KW-1185">Reference proteome</keyword>
<dbReference type="GO" id="GO:0008270">
    <property type="term" value="F:zinc ion binding"/>
    <property type="evidence" value="ECO:0007669"/>
    <property type="project" value="UniProtKB-KW"/>
</dbReference>
<keyword evidence="6" id="KW-0675">Receptor</keyword>
<keyword evidence="1 4" id="KW-0479">Metal-binding</keyword>
<gene>
    <name evidence="6" type="ORF">BSL78_26874</name>
</gene>
<feature type="zinc finger region" description="TRAF-type" evidence="4">
    <location>
        <begin position="158"/>
        <end position="205"/>
    </location>
</feature>
<dbReference type="SUPFAM" id="SSF49599">
    <property type="entry name" value="TRAF domain-like"/>
    <property type="match status" value="2"/>
</dbReference>
<dbReference type="InterPro" id="IPR001293">
    <property type="entry name" value="Znf_TRAF"/>
</dbReference>
<evidence type="ECO:0000256" key="3">
    <source>
        <dbReference type="ARBA" id="ARBA00022833"/>
    </source>
</evidence>